<feature type="domain" description="TPM" evidence="4">
    <location>
        <begin position="31"/>
        <end position="153"/>
    </location>
</feature>
<keyword evidence="2" id="KW-1133">Transmembrane helix</keyword>
<sequence>MRTSLKYLLLLVASCLLFLFPQLSQANDVKVLDHAGLFTAEEKAAVEQDVKDFIQTTNMDAVVLTINNAEGYATRDYAADFYDYNGYGIGKNYDGFIFIIDMDNREFYVVTSGKTHALLSDSRIDTILDNAEPYMRNGNYAQASQAVINNITQFNAEGMPNGYKYNEETGQLIKQKKITGLEFLFAFVIASIAAIAAYASVNTKYALKKSTYTYPYASQGQLNLATQKNDLVDVRVTRRFIPRPTTTRGTTTKGGGSFTSSSGRSHGGGGRGF</sequence>
<feature type="region of interest" description="Disordered" evidence="1">
    <location>
        <begin position="243"/>
        <end position="273"/>
    </location>
</feature>
<organism evidence="5 6">
    <name type="scientific">Vagococcus zengguangii</name>
    <dbReference type="NCBI Taxonomy" id="2571750"/>
    <lineage>
        <taxon>Bacteria</taxon>
        <taxon>Bacillati</taxon>
        <taxon>Bacillota</taxon>
        <taxon>Bacilli</taxon>
        <taxon>Lactobacillales</taxon>
        <taxon>Enterococcaceae</taxon>
        <taxon>Vagococcus</taxon>
    </lineage>
</organism>
<dbReference type="KEGG" id="vao:FA707_02315"/>
<dbReference type="Gene3D" id="3.10.310.50">
    <property type="match status" value="1"/>
</dbReference>
<evidence type="ECO:0000256" key="1">
    <source>
        <dbReference type="SAM" id="MobiDB-lite"/>
    </source>
</evidence>
<dbReference type="Pfam" id="PF04536">
    <property type="entry name" value="TPM_phosphatase"/>
    <property type="match status" value="1"/>
</dbReference>
<reference evidence="5 6" key="1">
    <citation type="submission" date="2019-04" db="EMBL/GenBank/DDBJ databases">
        <title>Vagococcus sp. nov., isolated from faeces of yaks (Bos grunniens).</title>
        <authorList>
            <person name="Ge Y."/>
        </authorList>
    </citation>
    <scope>NUCLEOTIDE SEQUENCE [LARGE SCALE GENOMIC DNA]</scope>
    <source>
        <strain evidence="5 6">MN-17</strain>
    </source>
</reference>
<evidence type="ECO:0000256" key="3">
    <source>
        <dbReference type="SAM" id="SignalP"/>
    </source>
</evidence>
<evidence type="ECO:0000313" key="6">
    <source>
        <dbReference type="Proteomes" id="UP000298615"/>
    </source>
</evidence>
<dbReference type="InterPro" id="IPR007621">
    <property type="entry name" value="TPM_dom"/>
</dbReference>
<gene>
    <name evidence="5" type="ORF">FA707_02315</name>
</gene>
<dbReference type="RefSeq" id="WP_136952713.1">
    <property type="nucleotide sequence ID" value="NZ_CP039712.1"/>
</dbReference>
<proteinExistence type="predicted"/>
<feature type="transmembrane region" description="Helical" evidence="2">
    <location>
        <begin position="183"/>
        <end position="201"/>
    </location>
</feature>
<dbReference type="Proteomes" id="UP000298615">
    <property type="component" value="Chromosome"/>
</dbReference>
<dbReference type="EMBL" id="CP039712">
    <property type="protein sequence ID" value="QCI85870.1"/>
    <property type="molecule type" value="Genomic_DNA"/>
</dbReference>
<dbReference type="PANTHER" id="PTHR30373">
    <property type="entry name" value="UPF0603 PROTEIN YGCG"/>
    <property type="match status" value="1"/>
</dbReference>
<evidence type="ECO:0000256" key="2">
    <source>
        <dbReference type="SAM" id="Phobius"/>
    </source>
</evidence>
<keyword evidence="2" id="KW-0472">Membrane</keyword>
<keyword evidence="6" id="KW-1185">Reference proteome</keyword>
<feature type="chain" id="PRO_5020333954" evidence="3">
    <location>
        <begin position="27"/>
        <end position="273"/>
    </location>
</feature>
<evidence type="ECO:0000259" key="4">
    <source>
        <dbReference type="Pfam" id="PF04536"/>
    </source>
</evidence>
<keyword evidence="2" id="KW-0812">Transmembrane</keyword>
<dbReference type="PANTHER" id="PTHR30373:SF2">
    <property type="entry name" value="UPF0603 PROTEIN YGCG"/>
    <property type="match status" value="1"/>
</dbReference>
<protein>
    <submittedName>
        <fullName evidence="5">TPM domain-containing protein</fullName>
    </submittedName>
</protein>
<accession>A0A4D7CU78</accession>
<feature type="signal peptide" evidence="3">
    <location>
        <begin position="1"/>
        <end position="26"/>
    </location>
</feature>
<evidence type="ECO:0000313" key="5">
    <source>
        <dbReference type="EMBL" id="QCI85870.1"/>
    </source>
</evidence>
<dbReference type="AlphaFoldDB" id="A0A4D7CU78"/>
<keyword evidence="3" id="KW-0732">Signal</keyword>
<name>A0A4D7CU78_9ENTE</name>